<organism evidence="1 2">
    <name type="scientific">Helicobacter brantae</name>
    <dbReference type="NCBI Taxonomy" id="375927"/>
    <lineage>
        <taxon>Bacteria</taxon>
        <taxon>Pseudomonadati</taxon>
        <taxon>Campylobacterota</taxon>
        <taxon>Epsilonproteobacteria</taxon>
        <taxon>Campylobacterales</taxon>
        <taxon>Helicobacteraceae</taxon>
        <taxon>Helicobacter</taxon>
    </lineage>
</organism>
<reference evidence="1 2" key="1">
    <citation type="submission" date="2018-04" db="EMBL/GenBank/DDBJ databases">
        <title>Novel Campyloabacter and Helicobacter Species and Strains.</title>
        <authorList>
            <person name="Mannion A.J."/>
            <person name="Shen Z."/>
            <person name="Fox J.G."/>
        </authorList>
    </citation>
    <scope>NUCLEOTIDE SEQUENCE [LARGE SCALE GENOMIC DNA]</scope>
    <source>
        <strain evidence="1 2">MIT 04-9366</strain>
    </source>
</reference>
<dbReference type="EMBL" id="NXLV01000005">
    <property type="protein sequence ID" value="RDU70909.1"/>
    <property type="molecule type" value="Genomic_DNA"/>
</dbReference>
<dbReference type="RefSeq" id="WP_115569398.1">
    <property type="nucleotide sequence ID" value="NZ_NXLV01000005.1"/>
</dbReference>
<evidence type="ECO:0000313" key="2">
    <source>
        <dbReference type="Proteomes" id="UP000257045"/>
    </source>
</evidence>
<evidence type="ECO:0008006" key="3">
    <source>
        <dbReference type="Google" id="ProtNLM"/>
    </source>
</evidence>
<proteinExistence type="predicted"/>
<sequence length="159" mass="18868">MLRILYCVIAIVFCACSNLSSERFSKDFYEERRMQLTRKVELIDKGKTQLVVFCTYVSQLDSVKYPEGEYFFIEVAFENEKLKMSDLQFTLLDEKPIEITTIPHNDKEFFQHTHWNQGYLLRFDSVPRTEYAILSLVLKVKGYSEILKFNYGFKVENIL</sequence>
<dbReference type="PROSITE" id="PS51257">
    <property type="entry name" value="PROKAR_LIPOPROTEIN"/>
    <property type="match status" value="1"/>
</dbReference>
<dbReference type="OrthoDB" id="5326274at2"/>
<accession>A0A3D8J056</accession>
<evidence type="ECO:0000313" key="1">
    <source>
        <dbReference type="EMBL" id="RDU70909.1"/>
    </source>
</evidence>
<protein>
    <recommendedName>
        <fullName evidence="3">Lipoprotein</fullName>
    </recommendedName>
</protein>
<gene>
    <name evidence="1" type="ORF">CQA58_03795</name>
</gene>
<dbReference type="Proteomes" id="UP000257045">
    <property type="component" value="Unassembled WGS sequence"/>
</dbReference>
<dbReference type="AlphaFoldDB" id="A0A3D8J056"/>
<comment type="caution">
    <text evidence="1">The sequence shown here is derived from an EMBL/GenBank/DDBJ whole genome shotgun (WGS) entry which is preliminary data.</text>
</comment>
<name>A0A3D8J056_9HELI</name>
<keyword evidence="2" id="KW-1185">Reference proteome</keyword>